<dbReference type="AlphaFoldDB" id="A0A921SP14"/>
<reference evidence="8" key="1">
    <citation type="journal article" date="2021" name="PeerJ">
        <title>Extensive microbial diversity within the chicken gut microbiome revealed by metagenomics and culture.</title>
        <authorList>
            <person name="Gilroy R."/>
            <person name="Ravi A."/>
            <person name="Getino M."/>
            <person name="Pursley I."/>
            <person name="Horton D.L."/>
            <person name="Alikhan N.F."/>
            <person name="Baker D."/>
            <person name="Gharbi K."/>
            <person name="Hall N."/>
            <person name="Watson M."/>
            <person name="Adriaenssens E.M."/>
            <person name="Foster-Nyarko E."/>
            <person name="Jarju S."/>
            <person name="Secka A."/>
            <person name="Antonio M."/>
            <person name="Oren A."/>
            <person name="Chaudhuri R.R."/>
            <person name="La Ragione R."/>
            <person name="Hildebrand F."/>
            <person name="Pallen M.J."/>
        </authorList>
    </citation>
    <scope>NUCLEOTIDE SEQUENCE</scope>
    <source>
        <strain evidence="8">ChiGjej5B5-7349</strain>
    </source>
</reference>
<keyword evidence="3 5" id="KW-0732">Signal</keyword>
<dbReference type="PROSITE" id="PS01039">
    <property type="entry name" value="SBP_BACTERIAL_3"/>
    <property type="match status" value="1"/>
</dbReference>
<dbReference type="SMART" id="SM00079">
    <property type="entry name" value="PBPe"/>
    <property type="match status" value="1"/>
</dbReference>
<evidence type="ECO:0000256" key="2">
    <source>
        <dbReference type="ARBA" id="ARBA00010333"/>
    </source>
</evidence>
<dbReference type="SUPFAM" id="SSF53850">
    <property type="entry name" value="Periplasmic binding protein-like II"/>
    <property type="match status" value="1"/>
</dbReference>
<dbReference type="EMBL" id="DYUK01000198">
    <property type="protein sequence ID" value="HJG80576.1"/>
    <property type="molecule type" value="Genomic_DNA"/>
</dbReference>
<accession>A0A921SP14</accession>
<comment type="similarity">
    <text evidence="2 4">Belongs to the bacterial solute-binding protein 3 family.</text>
</comment>
<name>A0A921SP14_9MICO</name>
<evidence type="ECO:0000256" key="5">
    <source>
        <dbReference type="SAM" id="SignalP"/>
    </source>
</evidence>
<dbReference type="PANTHER" id="PTHR35936">
    <property type="entry name" value="MEMBRANE-BOUND LYTIC MUREIN TRANSGLYCOSYLASE F"/>
    <property type="match status" value="1"/>
</dbReference>
<dbReference type="GO" id="GO:0015276">
    <property type="term" value="F:ligand-gated monoatomic ion channel activity"/>
    <property type="evidence" value="ECO:0007669"/>
    <property type="project" value="InterPro"/>
</dbReference>
<dbReference type="Pfam" id="PF00497">
    <property type="entry name" value="SBP_bac_3"/>
    <property type="match status" value="1"/>
</dbReference>
<proteinExistence type="inferred from homology"/>
<reference evidence="8" key="2">
    <citation type="submission" date="2021-09" db="EMBL/GenBank/DDBJ databases">
        <authorList>
            <person name="Gilroy R."/>
        </authorList>
    </citation>
    <scope>NUCLEOTIDE SEQUENCE</scope>
    <source>
        <strain evidence="8">ChiGjej5B5-7349</strain>
    </source>
</reference>
<dbReference type="PANTHER" id="PTHR35936:SF38">
    <property type="entry name" value="GLUTAMINE-BINDING PERIPLASMIC PROTEIN"/>
    <property type="match status" value="1"/>
</dbReference>
<evidence type="ECO:0000313" key="9">
    <source>
        <dbReference type="Proteomes" id="UP000784435"/>
    </source>
</evidence>
<dbReference type="PROSITE" id="PS51257">
    <property type="entry name" value="PROKAR_LIPOPROTEIN"/>
    <property type="match status" value="1"/>
</dbReference>
<comment type="caution">
    <text evidence="8">The sequence shown here is derived from an EMBL/GenBank/DDBJ whole genome shotgun (WGS) entry which is preliminary data.</text>
</comment>
<dbReference type="InterPro" id="IPR001320">
    <property type="entry name" value="Iontro_rcpt_C"/>
</dbReference>
<dbReference type="Proteomes" id="UP000784435">
    <property type="component" value="Unassembled WGS sequence"/>
</dbReference>
<evidence type="ECO:0000256" key="3">
    <source>
        <dbReference type="ARBA" id="ARBA00022729"/>
    </source>
</evidence>
<evidence type="ECO:0000256" key="1">
    <source>
        <dbReference type="ARBA" id="ARBA00004196"/>
    </source>
</evidence>
<feature type="domain" description="Ionotropic glutamate receptor C-terminal" evidence="7">
    <location>
        <begin position="45"/>
        <end position="264"/>
    </location>
</feature>
<dbReference type="GO" id="GO:0030313">
    <property type="term" value="C:cell envelope"/>
    <property type="evidence" value="ECO:0007669"/>
    <property type="project" value="UniProtKB-SubCell"/>
</dbReference>
<dbReference type="SMART" id="SM00062">
    <property type="entry name" value="PBPb"/>
    <property type="match status" value="1"/>
</dbReference>
<evidence type="ECO:0000256" key="4">
    <source>
        <dbReference type="RuleBase" id="RU003744"/>
    </source>
</evidence>
<organism evidence="8 9">
    <name type="scientific">Brevibacterium senegalense</name>
    <dbReference type="NCBI Taxonomy" id="1033736"/>
    <lineage>
        <taxon>Bacteria</taxon>
        <taxon>Bacillati</taxon>
        <taxon>Actinomycetota</taxon>
        <taxon>Actinomycetes</taxon>
        <taxon>Micrococcales</taxon>
        <taxon>Brevibacteriaceae</taxon>
        <taxon>Brevibacterium</taxon>
    </lineage>
</organism>
<evidence type="ECO:0000259" key="7">
    <source>
        <dbReference type="SMART" id="SM00079"/>
    </source>
</evidence>
<feature type="chain" id="PRO_5038919277" evidence="5">
    <location>
        <begin position="28"/>
        <end position="277"/>
    </location>
</feature>
<dbReference type="GO" id="GO:0016020">
    <property type="term" value="C:membrane"/>
    <property type="evidence" value="ECO:0007669"/>
    <property type="project" value="InterPro"/>
</dbReference>
<gene>
    <name evidence="8" type="ORF">K8V08_09225</name>
</gene>
<dbReference type="InterPro" id="IPR001638">
    <property type="entry name" value="Solute-binding_3/MltF_N"/>
</dbReference>
<feature type="signal peptide" evidence="5">
    <location>
        <begin position="1"/>
        <end position="27"/>
    </location>
</feature>
<evidence type="ECO:0000313" key="8">
    <source>
        <dbReference type="EMBL" id="HJG80576.1"/>
    </source>
</evidence>
<dbReference type="InterPro" id="IPR018313">
    <property type="entry name" value="SBP_3_CS"/>
</dbReference>
<sequence length="277" mass="29505">MTHRKRKHLTMATAGIAALALGLSACGGGGDAEAGGDPEGNLEDTYVVASDTSFVPFAFDEDGEYVGFDMDIINELAERVGFEIQLETTNFDGIIPGLQTGSFDIAIAGIGITEERAEVIDYTDPYYMSGLRIAVATDEEEIENVEDLEGKTVATRLGSTSAAYIEENIPGATANTYEQLDQAYLSVEGGGSDAILYDAPNVEYYVETAGEDSLKVTGDLFEAENYGIAVSKGNEDLVAALDEALAEVIEDGTYAEIHSEWFGSEPEWLDDLAAAAD</sequence>
<dbReference type="Gene3D" id="3.40.190.10">
    <property type="entry name" value="Periplasmic binding protein-like II"/>
    <property type="match status" value="2"/>
</dbReference>
<protein>
    <submittedName>
        <fullName evidence="8">Transporter substrate-binding domain-containing protein</fullName>
    </submittedName>
</protein>
<feature type="domain" description="Solute-binding protein family 3/N-terminal" evidence="6">
    <location>
        <begin position="45"/>
        <end position="265"/>
    </location>
</feature>
<evidence type="ECO:0000259" key="6">
    <source>
        <dbReference type="SMART" id="SM00062"/>
    </source>
</evidence>
<comment type="subcellular location">
    <subcellularLocation>
        <location evidence="1">Cell envelope</location>
    </subcellularLocation>
</comment>